<dbReference type="Proteomes" id="UP000780801">
    <property type="component" value="Unassembled WGS sequence"/>
</dbReference>
<dbReference type="PROSITE" id="PS50927">
    <property type="entry name" value="BULB_LECTIN"/>
    <property type="match status" value="1"/>
</dbReference>
<feature type="non-terminal residue" evidence="2">
    <location>
        <position position="1"/>
    </location>
</feature>
<gene>
    <name evidence="2" type="ORF">BGW38_005511</name>
</gene>
<name>A0A9P6KBC2_9FUNG</name>
<accession>A0A9P6KBC2</accession>
<sequence>PVIAKGDMSDELQFVKNVTDQGHMYSGFQDGLGHPYNQSNYAVPVTPWRPSNENYFCKTHSLTDMIKCASHDTLLAGSKLYEGTYLTTAKGRRSLVITGDGNLCLHDGIKGRPTVTGSQGYYWCANPGMTVRRRPLYLMVEMDGTLKMYDREGGLWWYGGSGKTWGQYRLTIQNDGNLV</sequence>
<protein>
    <recommendedName>
        <fullName evidence="1">Bulb-type lectin domain-containing protein</fullName>
    </recommendedName>
</protein>
<proteinExistence type="predicted"/>
<dbReference type="AlphaFoldDB" id="A0A9P6KBC2"/>
<dbReference type="OrthoDB" id="2368826at2759"/>
<dbReference type="EMBL" id="JAABOA010003490">
    <property type="protein sequence ID" value="KAF9578606.1"/>
    <property type="molecule type" value="Genomic_DNA"/>
</dbReference>
<reference evidence="2" key="1">
    <citation type="journal article" date="2020" name="Fungal Divers.">
        <title>Resolving the Mortierellaceae phylogeny through synthesis of multi-gene phylogenetics and phylogenomics.</title>
        <authorList>
            <person name="Vandepol N."/>
            <person name="Liber J."/>
            <person name="Desiro A."/>
            <person name="Na H."/>
            <person name="Kennedy M."/>
            <person name="Barry K."/>
            <person name="Grigoriev I.V."/>
            <person name="Miller A.N."/>
            <person name="O'Donnell K."/>
            <person name="Stajich J.E."/>
            <person name="Bonito G."/>
        </authorList>
    </citation>
    <scope>NUCLEOTIDE SEQUENCE</scope>
    <source>
        <strain evidence="2">KOD1015</strain>
    </source>
</reference>
<dbReference type="Gene3D" id="2.90.10.10">
    <property type="entry name" value="Bulb-type lectin domain"/>
    <property type="match status" value="1"/>
</dbReference>
<dbReference type="InterPro" id="IPR036426">
    <property type="entry name" value="Bulb-type_lectin_dom_sf"/>
</dbReference>
<organism evidence="2 3">
    <name type="scientific">Lunasporangiospora selenospora</name>
    <dbReference type="NCBI Taxonomy" id="979761"/>
    <lineage>
        <taxon>Eukaryota</taxon>
        <taxon>Fungi</taxon>
        <taxon>Fungi incertae sedis</taxon>
        <taxon>Mucoromycota</taxon>
        <taxon>Mortierellomycotina</taxon>
        <taxon>Mortierellomycetes</taxon>
        <taxon>Mortierellales</taxon>
        <taxon>Mortierellaceae</taxon>
        <taxon>Lunasporangiospora</taxon>
    </lineage>
</organism>
<dbReference type="SUPFAM" id="SSF51110">
    <property type="entry name" value="alpha-D-mannose-specific plant lectins"/>
    <property type="match status" value="1"/>
</dbReference>
<comment type="caution">
    <text evidence="2">The sequence shown here is derived from an EMBL/GenBank/DDBJ whole genome shotgun (WGS) entry which is preliminary data.</text>
</comment>
<evidence type="ECO:0000313" key="3">
    <source>
        <dbReference type="Proteomes" id="UP000780801"/>
    </source>
</evidence>
<feature type="non-terminal residue" evidence="2">
    <location>
        <position position="179"/>
    </location>
</feature>
<feature type="domain" description="Bulb-type lectin" evidence="1">
    <location>
        <begin position="71"/>
        <end position="179"/>
    </location>
</feature>
<evidence type="ECO:0000313" key="2">
    <source>
        <dbReference type="EMBL" id="KAF9578606.1"/>
    </source>
</evidence>
<evidence type="ECO:0000259" key="1">
    <source>
        <dbReference type="PROSITE" id="PS50927"/>
    </source>
</evidence>
<dbReference type="InterPro" id="IPR001480">
    <property type="entry name" value="Bulb-type_lectin_dom"/>
</dbReference>
<keyword evidence="3" id="KW-1185">Reference proteome</keyword>